<evidence type="ECO:0000256" key="18">
    <source>
        <dbReference type="SAM" id="Phobius"/>
    </source>
</evidence>
<dbReference type="RefSeq" id="WP_091429192.1">
    <property type="nucleotide sequence ID" value="NZ_FOJB01000001.1"/>
</dbReference>
<keyword evidence="8 18" id="KW-0812">Transmembrane</keyword>
<evidence type="ECO:0000256" key="2">
    <source>
        <dbReference type="ARBA" id="ARBA00004429"/>
    </source>
</evidence>
<keyword evidence="13" id="KW-0902">Two-component regulatory system</keyword>
<keyword evidence="9" id="KW-0547">Nucleotide-binding</keyword>
<dbReference type="GO" id="GO:0005886">
    <property type="term" value="C:plasma membrane"/>
    <property type="evidence" value="ECO:0007669"/>
    <property type="project" value="UniProtKB-SubCell"/>
</dbReference>
<dbReference type="InterPro" id="IPR036890">
    <property type="entry name" value="HATPase_C_sf"/>
</dbReference>
<dbReference type="STRING" id="1173584.SAMN05444851_1257"/>
<proteinExistence type="predicted"/>
<keyword evidence="7" id="KW-0808">Transferase</keyword>
<dbReference type="GO" id="GO:0000155">
    <property type="term" value="F:phosphorelay sensor kinase activity"/>
    <property type="evidence" value="ECO:0007669"/>
    <property type="project" value="InterPro"/>
</dbReference>
<keyword evidence="10 20" id="KW-0418">Kinase</keyword>
<keyword evidence="5" id="KW-0997">Cell inner membrane</keyword>
<evidence type="ECO:0000256" key="9">
    <source>
        <dbReference type="ARBA" id="ARBA00022741"/>
    </source>
</evidence>
<keyword evidence="4" id="KW-1003">Cell membrane</keyword>
<comment type="catalytic activity">
    <reaction evidence="1">
        <text>ATP + protein L-histidine = ADP + protein N-phospho-L-histidine.</text>
        <dbReference type="EC" id="2.7.13.3"/>
    </reaction>
</comment>
<evidence type="ECO:0000256" key="16">
    <source>
        <dbReference type="ARBA" id="ARBA00073143"/>
    </source>
</evidence>
<protein>
    <recommendedName>
        <fullName evidence="16">C4-dicarboxylate transport sensor protein DctB</fullName>
        <ecNumber evidence="3">2.7.13.3</ecNumber>
    </recommendedName>
</protein>
<name>A0A1I0P170_9RHOB</name>
<dbReference type="Gene3D" id="1.10.287.130">
    <property type="match status" value="1"/>
</dbReference>
<feature type="transmembrane region" description="Helical" evidence="18">
    <location>
        <begin position="271"/>
        <end position="292"/>
    </location>
</feature>
<keyword evidence="6" id="KW-0597">Phosphoprotein</keyword>
<dbReference type="SMART" id="SM00387">
    <property type="entry name" value="HATPase_c"/>
    <property type="match status" value="1"/>
</dbReference>
<gene>
    <name evidence="20" type="ORF">SAMN05444851_1257</name>
</gene>
<dbReference type="SUPFAM" id="SSF47384">
    <property type="entry name" value="Homodimeric domain of signal transducing histidine kinase"/>
    <property type="match status" value="1"/>
</dbReference>
<comment type="subcellular location">
    <subcellularLocation>
        <location evidence="2">Cell inner membrane</location>
        <topology evidence="2">Multi-pass membrane protein</topology>
    </subcellularLocation>
</comment>
<evidence type="ECO:0000256" key="7">
    <source>
        <dbReference type="ARBA" id="ARBA00022679"/>
    </source>
</evidence>
<dbReference type="PROSITE" id="PS50109">
    <property type="entry name" value="HIS_KIN"/>
    <property type="match status" value="1"/>
</dbReference>
<dbReference type="Pfam" id="PF00512">
    <property type="entry name" value="HisKA"/>
    <property type="match status" value="1"/>
</dbReference>
<evidence type="ECO:0000256" key="17">
    <source>
        <dbReference type="SAM" id="Coils"/>
    </source>
</evidence>
<evidence type="ECO:0000256" key="4">
    <source>
        <dbReference type="ARBA" id="ARBA00022475"/>
    </source>
</evidence>
<evidence type="ECO:0000256" key="15">
    <source>
        <dbReference type="ARBA" id="ARBA00059004"/>
    </source>
</evidence>
<evidence type="ECO:0000256" key="1">
    <source>
        <dbReference type="ARBA" id="ARBA00000085"/>
    </source>
</evidence>
<dbReference type="OrthoDB" id="7568856at2"/>
<dbReference type="GO" id="GO:0005524">
    <property type="term" value="F:ATP binding"/>
    <property type="evidence" value="ECO:0007669"/>
    <property type="project" value="UniProtKB-KW"/>
</dbReference>
<feature type="domain" description="Histidine kinase" evidence="19">
    <location>
        <begin position="367"/>
        <end position="580"/>
    </location>
</feature>
<evidence type="ECO:0000256" key="10">
    <source>
        <dbReference type="ARBA" id="ARBA00022777"/>
    </source>
</evidence>
<evidence type="ECO:0000313" key="20">
    <source>
        <dbReference type="EMBL" id="SEW07701.1"/>
    </source>
</evidence>
<dbReference type="Gene3D" id="3.30.450.20">
    <property type="entry name" value="PAS domain"/>
    <property type="match status" value="1"/>
</dbReference>
<evidence type="ECO:0000313" key="21">
    <source>
        <dbReference type="Proteomes" id="UP000199650"/>
    </source>
</evidence>
<dbReference type="InterPro" id="IPR005467">
    <property type="entry name" value="His_kinase_dom"/>
</dbReference>
<evidence type="ECO:0000256" key="14">
    <source>
        <dbReference type="ARBA" id="ARBA00023136"/>
    </source>
</evidence>
<evidence type="ECO:0000256" key="13">
    <source>
        <dbReference type="ARBA" id="ARBA00023012"/>
    </source>
</evidence>
<evidence type="ECO:0000256" key="3">
    <source>
        <dbReference type="ARBA" id="ARBA00012438"/>
    </source>
</evidence>
<keyword evidence="11" id="KW-0067">ATP-binding</keyword>
<dbReference type="InterPro" id="IPR004358">
    <property type="entry name" value="Sig_transdc_His_kin-like_C"/>
</dbReference>
<dbReference type="InterPro" id="IPR003594">
    <property type="entry name" value="HATPase_dom"/>
</dbReference>
<keyword evidence="12 18" id="KW-1133">Transmembrane helix</keyword>
<dbReference type="CDD" id="cd18773">
    <property type="entry name" value="PDC1_HK_sensor"/>
    <property type="match status" value="1"/>
</dbReference>
<keyword evidence="21" id="KW-1185">Reference proteome</keyword>
<keyword evidence="17" id="KW-0175">Coiled coil</keyword>
<feature type="coiled-coil region" evidence="17">
    <location>
        <begin position="296"/>
        <end position="358"/>
    </location>
</feature>
<reference evidence="20 21" key="1">
    <citation type="submission" date="2016-10" db="EMBL/GenBank/DDBJ databases">
        <authorList>
            <person name="de Groot N.N."/>
        </authorList>
    </citation>
    <scope>NUCLEOTIDE SEQUENCE [LARGE SCALE GENOMIC DNA]</scope>
    <source>
        <strain evidence="20 21">DSM 29439</strain>
    </source>
</reference>
<evidence type="ECO:0000256" key="5">
    <source>
        <dbReference type="ARBA" id="ARBA00022519"/>
    </source>
</evidence>
<evidence type="ECO:0000256" key="8">
    <source>
        <dbReference type="ARBA" id="ARBA00022692"/>
    </source>
</evidence>
<comment type="function">
    <text evidence="15">Member of the two-component regulatory system DctB/DctD involved in the transport of C4-dicarboxylates. DctB functions as a membrane-associated protein kinase that phosphorylates DctD in response to environmental signals.</text>
</comment>
<dbReference type="AlphaFoldDB" id="A0A1I0P170"/>
<dbReference type="PANTHER" id="PTHR43065">
    <property type="entry name" value="SENSOR HISTIDINE KINASE"/>
    <property type="match status" value="1"/>
</dbReference>
<sequence>MFRYLRTKWVFPFLIGSVAISAGAWALAWRASLASLSEQATSELALASDQLTRHLFRYRELAVVLAEHPVLRDRLGGEPDVEGEADALLQAMADMTGAYHLSLVGVDGKVLAASGEGEAQLDPDAQLIHRALTGALGVEARFQPMASGVTQRIFSFAAPMHSRDGKPLGTVIARTDLLDFEENWPSTAAALFFTLNGTRVFAANRLELVGAERPREGVLKSSVSHWTGYEVWTLDAGPYLPNRALHLTRDLPVIGLSGEILLDTAPAERTAALLAAIAAAICLGIGGLLLAVGERRRALNNQLRLKAAANARLEARVAKRTKALSAANVDLLRENRERREAEAALKKAQADLVQAGKLSALGQMSAGISHELNQPLMAIRSFADNGMVFLRRGQTDEADKNLSRISQQAGRMDRIIKNLRAFARQESEPITDVDLAKVVDQALEMLGPRIQSERVRVDWQRPEGAPKVRGGEVRLQQVVMNLMSNAMDAMAERVHRKIEITLDPSTDRVVLSVRDTGPGIDEPDRIFDPFYTTKEVSPTEGMGLGLSISYGLVQSFGGAIRGRNHPDGGAIFTVELDRAGAQEAA</sequence>
<evidence type="ECO:0000256" key="11">
    <source>
        <dbReference type="ARBA" id="ARBA00022840"/>
    </source>
</evidence>
<dbReference type="PRINTS" id="PR00344">
    <property type="entry name" value="BCTRLSENSOR"/>
</dbReference>
<dbReference type="Gene3D" id="3.30.565.10">
    <property type="entry name" value="Histidine kinase-like ATPase, C-terminal domain"/>
    <property type="match status" value="1"/>
</dbReference>
<evidence type="ECO:0000256" key="12">
    <source>
        <dbReference type="ARBA" id="ARBA00022989"/>
    </source>
</evidence>
<dbReference type="Pfam" id="PF02518">
    <property type="entry name" value="HATPase_c"/>
    <property type="match status" value="1"/>
</dbReference>
<dbReference type="InterPro" id="IPR017055">
    <property type="entry name" value="Sig_transdc_His_kinase_DctB"/>
</dbReference>
<dbReference type="Proteomes" id="UP000199650">
    <property type="component" value="Unassembled WGS sequence"/>
</dbReference>
<evidence type="ECO:0000259" key="19">
    <source>
        <dbReference type="PROSITE" id="PS50109"/>
    </source>
</evidence>
<accession>A0A1I0P170</accession>
<dbReference type="InterPro" id="IPR003661">
    <property type="entry name" value="HisK_dim/P_dom"/>
</dbReference>
<dbReference type="InterPro" id="IPR036097">
    <property type="entry name" value="HisK_dim/P_sf"/>
</dbReference>
<dbReference type="CDD" id="cd00082">
    <property type="entry name" value="HisKA"/>
    <property type="match status" value="1"/>
</dbReference>
<keyword evidence="14 18" id="KW-0472">Membrane</keyword>
<dbReference type="FunFam" id="1.10.287.130:FF:000049">
    <property type="entry name" value="C4-dicarboxylate transport sensor protein DctB"/>
    <property type="match status" value="1"/>
</dbReference>
<evidence type="ECO:0000256" key="6">
    <source>
        <dbReference type="ARBA" id="ARBA00022553"/>
    </source>
</evidence>
<dbReference type="PANTHER" id="PTHR43065:SF46">
    <property type="entry name" value="C4-DICARBOXYLATE TRANSPORT SENSOR PROTEIN DCTB"/>
    <property type="match status" value="1"/>
</dbReference>
<dbReference type="SMART" id="SM00388">
    <property type="entry name" value="HisKA"/>
    <property type="match status" value="1"/>
</dbReference>
<organism evidence="20 21">
    <name type="scientific">Aliiroseovarius sediminilitoris</name>
    <dbReference type="NCBI Taxonomy" id="1173584"/>
    <lineage>
        <taxon>Bacteria</taxon>
        <taxon>Pseudomonadati</taxon>
        <taxon>Pseudomonadota</taxon>
        <taxon>Alphaproteobacteria</taxon>
        <taxon>Rhodobacterales</taxon>
        <taxon>Paracoccaceae</taxon>
        <taxon>Aliiroseovarius</taxon>
    </lineage>
</organism>
<dbReference type="EMBL" id="FOJB01000001">
    <property type="protein sequence ID" value="SEW07701.1"/>
    <property type="molecule type" value="Genomic_DNA"/>
</dbReference>
<dbReference type="SUPFAM" id="SSF55874">
    <property type="entry name" value="ATPase domain of HSP90 chaperone/DNA topoisomerase II/histidine kinase"/>
    <property type="match status" value="1"/>
</dbReference>
<dbReference type="EC" id="2.7.13.3" evidence="3"/>
<dbReference type="PIRSF" id="PIRSF036431">
    <property type="entry name" value="STHK_DctB"/>
    <property type="match status" value="1"/>
</dbReference>